<sequence length="417" mass="48253">MMRHIFFPAFIAISLYVSGIMPVTGITLILDTHIDIDFPREHDSLSETTERILMDSLHAIRNSRMDVAMRGVESLVETHPEFRLAQLVYGDLLLSKSRLITNVGSYPDAPPDKVIGLREEARQRFQHHLRFSPLTTLPEYLVRLAGGFSRVIVVDISQSRLYLYEGHGTEVRLRGDYYVSVGKNGFPKRLEGDKKTPIGVYVTTGSIPPDTLPDRYGVGAFPINYPNEWDKRFGRTGDGIWIHGVPKDTYSRTPRASDGCIAIANEDLLLIKDILATPNTPVILAKDVSWAKHGKIAALRSRFEERFEGWRRDWESLDHRGYAKYYSQDFRNETENRTSWLRHKRRINAGKRYVKVDISNLSIFGYPDEHNMLVVTFDQNYRSNNYSGRRKKRQYWRQEKDDGTWHIVYENVISRIQ</sequence>
<protein>
    <submittedName>
        <fullName evidence="9">Murein L,D-transpeptidase YafK</fullName>
    </submittedName>
</protein>
<dbReference type="UniPathway" id="UPA00219"/>
<keyword evidence="6 7" id="KW-0961">Cell wall biogenesis/degradation</keyword>
<accession>A0A450T7I9</accession>
<feature type="active site" description="Proton donor/acceptor" evidence="7">
    <location>
        <position position="243"/>
    </location>
</feature>
<dbReference type="InterPro" id="IPR038063">
    <property type="entry name" value="Transpep_catalytic_dom"/>
</dbReference>
<dbReference type="CDD" id="cd16913">
    <property type="entry name" value="YkuD_like"/>
    <property type="match status" value="1"/>
</dbReference>
<evidence type="ECO:0000313" key="9">
    <source>
        <dbReference type="EMBL" id="VFJ62775.1"/>
    </source>
</evidence>
<dbReference type="GO" id="GO:0009252">
    <property type="term" value="P:peptidoglycan biosynthetic process"/>
    <property type="evidence" value="ECO:0007669"/>
    <property type="project" value="UniProtKB-UniPathway"/>
</dbReference>
<evidence type="ECO:0000256" key="7">
    <source>
        <dbReference type="PROSITE-ProRule" id="PRU01373"/>
    </source>
</evidence>
<feature type="domain" description="L,D-TPase catalytic" evidence="8">
    <location>
        <begin position="150"/>
        <end position="285"/>
    </location>
</feature>
<proteinExistence type="inferred from homology"/>
<keyword evidence="4 7" id="KW-0133">Cell shape</keyword>
<dbReference type="PROSITE" id="PS52029">
    <property type="entry name" value="LD_TPASE"/>
    <property type="match status" value="1"/>
</dbReference>
<evidence type="ECO:0000256" key="1">
    <source>
        <dbReference type="ARBA" id="ARBA00004752"/>
    </source>
</evidence>
<dbReference type="InterPro" id="IPR032710">
    <property type="entry name" value="NTF2-like_dom_sf"/>
</dbReference>
<gene>
    <name evidence="9" type="ORF">BECKFW1821C_GA0114237_100316</name>
</gene>
<evidence type="ECO:0000256" key="5">
    <source>
        <dbReference type="ARBA" id="ARBA00022984"/>
    </source>
</evidence>
<reference evidence="9" key="1">
    <citation type="submission" date="2019-02" db="EMBL/GenBank/DDBJ databases">
        <authorList>
            <person name="Gruber-Vodicka R. H."/>
            <person name="Seah K. B. B."/>
        </authorList>
    </citation>
    <scope>NUCLEOTIDE SEQUENCE</scope>
    <source>
        <strain evidence="9">BECK_BZ131</strain>
    </source>
</reference>
<dbReference type="Gene3D" id="2.40.440.10">
    <property type="entry name" value="L,D-transpeptidase catalytic domain-like"/>
    <property type="match status" value="1"/>
</dbReference>
<dbReference type="InterPro" id="IPR005490">
    <property type="entry name" value="LD_TPept_cat_dom"/>
</dbReference>
<comment type="similarity">
    <text evidence="2">Belongs to the YkuD family.</text>
</comment>
<dbReference type="Pfam" id="PF24125">
    <property type="entry name" value="Cds6_C"/>
    <property type="match status" value="1"/>
</dbReference>
<dbReference type="Pfam" id="PF03734">
    <property type="entry name" value="YkuD"/>
    <property type="match status" value="1"/>
</dbReference>
<evidence type="ECO:0000256" key="2">
    <source>
        <dbReference type="ARBA" id="ARBA00005992"/>
    </source>
</evidence>
<dbReference type="SUPFAM" id="SSF141523">
    <property type="entry name" value="L,D-transpeptidase catalytic domain-like"/>
    <property type="match status" value="1"/>
</dbReference>
<keyword evidence="3" id="KW-0808">Transferase</keyword>
<name>A0A450T7I9_9GAMM</name>
<dbReference type="PANTHER" id="PTHR36699">
    <property type="entry name" value="LD-TRANSPEPTIDASE"/>
    <property type="match status" value="1"/>
</dbReference>
<dbReference type="GO" id="GO:0016740">
    <property type="term" value="F:transferase activity"/>
    <property type="evidence" value="ECO:0007669"/>
    <property type="project" value="UniProtKB-KW"/>
</dbReference>
<dbReference type="EMBL" id="CAADFE010000003">
    <property type="protein sequence ID" value="VFJ62775.1"/>
    <property type="molecule type" value="Genomic_DNA"/>
</dbReference>
<feature type="active site" description="Nucleophile" evidence="7">
    <location>
        <position position="260"/>
    </location>
</feature>
<dbReference type="PANTHER" id="PTHR36699:SF1">
    <property type="entry name" value="L,D-TRANSPEPTIDASE YAFK-RELATED"/>
    <property type="match status" value="1"/>
</dbReference>
<dbReference type="GO" id="GO:0008360">
    <property type="term" value="P:regulation of cell shape"/>
    <property type="evidence" value="ECO:0007669"/>
    <property type="project" value="UniProtKB-UniRule"/>
</dbReference>
<organism evidence="9">
    <name type="scientific">Candidatus Kentrum sp. FW</name>
    <dbReference type="NCBI Taxonomy" id="2126338"/>
    <lineage>
        <taxon>Bacteria</taxon>
        <taxon>Pseudomonadati</taxon>
        <taxon>Pseudomonadota</taxon>
        <taxon>Gammaproteobacteria</taxon>
        <taxon>Candidatus Kentrum</taxon>
    </lineage>
</organism>
<evidence type="ECO:0000256" key="3">
    <source>
        <dbReference type="ARBA" id="ARBA00022679"/>
    </source>
</evidence>
<keyword evidence="5 7" id="KW-0573">Peptidoglycan synthesis</keyword>
<dbReference type="AlphaFoldDB" id="A0A450T7I9"/>
<dbReference type="GO" id="GO:0071555">
    <property type="term" value="P:cell wall organization"/>
    <property type="evidence" value="ECO:0007669"/>
    <property type="project" value="UniProtKB-UniRule"/>
</dbReference>
<dbReference type="InterPro" id="IPR056203">
    <property type="entry name" value="Cds6_C"/>
</dbReference>
<evidence type="ECO:0000256" key="4">
    <source>
        <dbReference type="ARBA" id="ARBA00022960"/>
    </source>
</evidence>
<evidence type="ECO:0000259" key="8">
    <source>
        <dbReference type="PROSITE" id="PS52029"/>
    </source>
</evidence>
<comment type="pathway">
    <text evidence="1 7">Cell wall biogenesis; peptidoglycan biosynthesis.</text>
</comment>
<dbReference type="GO" id="GO:0004180">
    <property type="term" value="F:carboxypeptidase activity"/>
    <property type="evidence" value="ECO:0007669"/>
    <property type="project" value="UniProtKB-ARBA"/>
</dbReference>
<dbReference type="SUPFAM" id="SSF54427">
    <property type="entry name" value="NTF2-like"/>
    <property type="match status" value="1"/>
</dbReference>
<evidence type="ECO:0000256" key="6">
    <source>
        <dbReference type="ARBA" id="ARBA00023316"/>
    </source>
</evidence>